<organism evidence="4">
    <name type="scientific">Xylochloris irregularis</name>
    <dbReference type="NCBI Taxonomy" id="480381"/>
    <lineage>
        <taxon>Eukaryota</taxon>
        <taxon>Viridiplantae</taxon>
        <taxon>Chlorophyta</taxon>
        <taxon>core chlorophytes</taxon>
        <taxon>Trebouxiophyceae</taxon>
        <taxon>Trebouxiophyceae incertae sedis</taxon>
        <taxon>Xylochloris</taxon>
    </lineage>
</organism>
<geneLocation type="chloroplast" evidence="4"/>
<keyword evidence="4" id="KW-0150">Chloroplast</keyword>
<proteinExistence type="inferred from homology"/>
<dbReference type="GO" id="GO:0005840">
    <property type="term" value="C:ribosome"/>
    <property type="evidence" value="ECO:0007669"/>
    <property type="project" value="UniProtKB-KW"/>
</dbReference>
<dbReference type="EMBL" id="KM462872">
    <property type="protein sequence ID" value="AIT94336.1"/>
    <property type="molecule type" value="Genomic_DNA"/>
</dbReference>
<keyword evidence="4" id="KW-0934">Plastid</keyword>
<sequence length="49" mass="5806">MAVPKKRLSKSKTKLRKHLWKRKANKTVNRLLSLTKSYLRKIAQEKKDG</sequence>
<dbReference type="Pfam" id="PF01783">
    <property type="entry name" value="Ribosomal_L32p"/>
    <property type="match status" value="1"/>
</dbReference>
<gene>
    <name evidence="4" type="primary">rpl32</name>
</gene>
<dbReference type="AlphaFoldDB" id="A0A097KMB6"/>
<evidence type="ECO:0000313" key="4">
    <source>
        <dbReference type="EMBL" id="AIT94336.1"/>
    </source>
</evidence>
<name>A0A097KMB6_9CHLO</name>
<dbReference type="RefSeq" id="YP_009105580.1">
    <property type="nucleotide sequence ID" value="NC_025534.1"/>
</dbReference>
<accession>A0A097KMB6</accession>
<keyword evidence="2 4" id="KW-0689">Ribosomal protein</keyword>
<keyword evidence="3" id="KW-0687">Ribonucleoprotein</keyword>
<dbReference type="GeneID" id="22159492"/>
<evidence type="ECO:0000256" key="1">
    <source>
        <dbReference type="ARBA" id="ARBA00008560"/>
    </source>
</evidence>
<protein>
    <submittedName>
        <fullName evidence="4">Ribosomal protein L32</fullName>
    </submittedName>
</protein>
<comment type="similarity">
    <text evidence="1">Belongs to the bacterial ribosomal protein bL32 family.</text>
</comment>
<evidence type="ECO:0000256" key="2">
    <source>
        <dbReference type="ARBA" id="ARBA00022980"/>
    </source>
</evidence>
<reference evidence="4" key="1">
    <citation type="journal article" date="2014" name="BMC Evol. Biol.">
        <title>Chloroplast phylogenomic analysis resolves deep-level relationships within the green algal class Trebouxiophyceae.</title>
        <authorList>
            <person name="Lemieux C."/>
            <person name="Otis C."/>
            <person name="Turmel M."/>
        </authorList>
    </citation>
    <scope>NUCLEOTIDE SEQUENCE</scope>
</reference>
<dbReference type="InterPro" id="IPR002677">
    <property type="entry name" value="Ribosomal_bL32"/>
</dbReference>
<evidence type="ECO:0000256" key="3">
    <source>
        <dbReference type="ARBA" id="ARBA00023274"/>
    </source>
</evidence>